<dbReference type="InterPro" id="IPR036047">
    <property type="entry name" value="F-box-like_dom_sf"/>
</dbReference>
<dbReference type="EMBL" id="KL197711">
    <property type="protein sequence ID" value="KDQ62605.1"/>
    <property type="molecule type" value="Genomic_DNA"/>
</dbReference>
<dbReference type="CDD" id="cd09917">
    <property type="entry name" value="F-box_SF"/>
    <property type="match status" value="1"/>
</dbReference>
<evidence type="ECO:0000313" key="4">
    <source>
        <dbReference type="Proteomes" id="UP000027265"/>
    </source>
</evidence>
<feature type="region of interest" description="Disordered" evidence="1">
    <location>
        <begin position="1"/>
        <end position="76"/>
    </location>
</feature>
<feature type="domain" description="F-box" evidence="2">
    <location>
        <begin position="107"/>
        <end position="152"/>
    </location>
</feature>
<organism evidence="3 4">
    <name type="scientific">Jaapia argillacea MUCL 33604</name>
    <dbReference type="NCBI Taxonomy" id="933084"/>
    <lineage>
        <taxon>Eukaryota</taxon>
        <taxon>Fungi</taxon>
        <taxon>Dikarya</taxon>
        <taxon>Basidiomycota</taxon>
        <taxon>Agaricomycotina</taxon>
        <taxon>Agaricomycetes</taxon>
        <taxon>Agaricomycetidae</taxon>
        <taxon>Jaapiales</taxon>
        <taxon>Jaapiaceae</taxon>
        <taxon>Jaapia</taxon>
    </lineage>
</organism>
<keyword evidence="4" id="KW-1185">Reference proteome</keyword>
<reference evidence="4" key="1">
    <citation type="journal article" date="2014" name="Proc. Natl. Acad. Sci. U.S.A.">
        <title>Extensive sampling of basidiomycete genomes demonstrates inadequacy of the white-rot/brown-rot paradigm for wood decay fungi.</title>
        <authorList>
            <person name="Riley R."/>
            <person name="Salamov A.A."/>
            <person name="Brown D.W."/>
            <person name="Nagy L.G."/>
            <person name="Floudas D."/>
            <person name="Held B.W."/>
            <person name="Levasseur A."/>
            <person name="Lombard V."/>
            <person name="Morin E."/>
            <person name="Otillar R."/>
            <person name="Lindquist E.A."/>
            <person name="Sun H."/>
            <person name="LaButti K.M."/>
            <person name="Schmutz J."/>
            <person name="Jabbour D."/>
            <person name="Luo H."/>
            <person name="Baker S.E."/>
            <person name="Pisabarro A.G."/>
            <person name="Walton J.D."/>
            <person name="Blanchette R.A."/>
            <person name="Henrissat B."/>
            <person name="Martin F."/>
            <person name="Cullen D."/>
            <person name="Hibbett D.S."/>
            <person name="Grigoriev I.V."/>
        </authorList>
    </citation>
    <scope>NUCLEOTIDE SEQUENCE [LARGE SCALE GENOMIC DNA]</scope>
    <source>
        <strain evidence="4">MUCL 33604</strain>
    </source>
</reference>
<dbReference type="SUPFAM" id="SSF81383">
    <property type="entry name" value="F-box domain"/>
    <property type="match status" value="1"/>
</dbReference>
<proteinExistence type="predicted"/>
<dbReference type="HOGENOM" id="CLU_010790_2_1_1"/>
<gene>
    <name evidence="3" type="ORF">JAAARDRAFT_465990</name>
</gene>
<protein>
    <recommendedName>
        <fullName evidence="2">F-box domain-containing protein</fullName>
    </recommendedName>
</protein>
<dbReference type="PROSITE" id="PS50181">
    <property type="entry name" value="FBOX"/>
    <property type="match status" value="1"/>
</dbReference>
<evidence type="ECO:0000313" key="3">
    <source>
        <dbReference type="EMBL" id="KDQ62605.1"/>
    </source>
</evidence>
<dbReference type="OrthoDB" id="2322499at2759"/>
<dbReference type="InParanoid" id="A0A067Q8U8"/>
<evidence type="ECO:0000259" key="2">
    <source>
        <dbReference type="PROSITE" id="PS50181"/>
    </source>
</evidence>
<name>A0A067Q8U8_9AGAM</name>
<feature type="compositionally biased region" description="Basic residues" evidence="1">
    <location>
        <begin position="1"/>
        <end position="15"/>
    </location>
</feature>
<feature type="compositionally biased region" description="Polar residues" evidence="1">
    <location>
        <begin position="46"/>
        <end position="67"/>
    </location>
</feature>
<dbReference type="Pfam" id="PF12937">
    <property type="entry name" value="F-box-like"/>
    <property type="match status" value="1"/>
</dbReference>
<accession>A0A067Q8U8</accession>
<sequence>MAPRRRRPTQKWRRRVVSDEEDTAESSNTSSDEQPPPKKPRFETKPQPSSSGPSTRSRQTAVTSNQDKAIVEVSDDDELLLTSPVKNTASSSRSGTKNSAIPKRTALDCLPSMPLDILYEIFRHLTPKDLLHLARSSNAFRGLLLDRSWATLLWVNARSNVPTGLPACPSHLSEPCYASLIFDSVCQNCYQREVQDDHVVWELGSRLCRNCLVQLTEHHWNPFEADIKDLNWTTLYTYFYKSDHREFVRELAKLGGTARQKYLDQCAREAQEKITHAENLRTWVAEMARLRRQEMEAAKQRRLNDIETRLHTLGWGRDLQFIQREYDYHRQFQNVPGVSTAEDLTEEDWELISPAIVAFMQSIKEIRLAAELRAATTERLRLLDQLLESHHSKQQLKKPFPQTIDFCSLPMFRDVIDVPTAVELADVELGLLDLEPTLPALIDSWETTRAGELLKLIPSDFLPKRTKKSTRNVVNMLDLAVAIFQCQKCAEIRAYPSVMVHRCQYSERSSRPDNVPRRDHNHKKTSSLANLEYETTAISALRSHFWSPSSLQWNPWLPKVSVVVKVCGLDPKSATTGDMDKLDARFNCAICSAGSKGKKIEVMDWRTAMDHCIHRHTRVDLEDMELVLLGNRETKVAKHAERSLDTLGKDSPSDQDKIWCCCHCAELVGQYQTVWDATQHVRHYHNVNRPKRGEDFAPHPGAELDQPPPLRTTILLISKETPYFQLLPADKQALAVGRACYHQFKK</sequence>
<dbReference type="Proteomes" id="UP000027265">
    <property type="component" value="Unassembled WGS sequence"/>
</dbReference>
<dbReference type="Gene3D" id="1.20.1280.50">
    <property type="match status" value="1"/>
</dbReference>
<evidence type="ECO:0000256" key="1">
    <source>
        <dbReference type="SAM" id="MobiDB-lite"/>
    </source>
</evidence>
<dbReference type="AlphaFoldDB" id="A0A067Q8U8"/>
<dbReference type="InterPro" id="IPR001810">
    <property type="entry name" value="F-box_dom"/>
</dbReference>